<feature type="transmembrane region" description="Helical" evidence="4">
    <location>
        <begin position="171"/>
        <end position="189"/>
    </location>
</feature>
<evidence type="ECO:0000313" key="5">
    <source>
        <dbReference type="EMBL" id="NMQ18933.1"/>
    </source>
</evidence>
<evidence type="ECO:0000256" key="2">
    <source>
        <dbReference type="ARBA" id="ARBA00007783"/>
    </source>
</evidence>
<organism evidence="5 6">
    <name type="scientific">Candidatus Competibacter phosphatis</name>
    <dbReference type="NCBI Taxonomy" id="221280"/>
    <lineage>
        <taxon>Bacteria</taxon>
        <taxon>Pseudomonadati</taxon>
        <taxon>Pseudomonadota</taxon>
        <taxon>Gammaproteobacteria</taxon>
        <taxon>Candidatus Competibacteraceae</taxon>
        <taxon>Candidatus Competibacter</taxon>
    </lineage>
</organism>
<protein>
    <submittedName>
        <fullName evidence="5">ABC transporter permease</fullName>
    </submittedName>
</protein>
<dbReference type="PANTHER" id="PTHR30413">
    <property type="entry name" value="INNER MEMBRANE TRANSPORT PERMEASE"/>
    <property type="match status" value="1"/>
</dbReference>
<sequence length="199" mass="22594">MLAKHYLQLVTYKAYADLRSEAAKTSMGFLWWVLDPLLFMVIFYVVFGLIMKRGTENFLSFLLIGLVAWRWFQNTVSHGANSILGGRGLMHQVYVPKVVFPLVIILTDLVKFSFVFSILLLYLLLAGFGVGHAYLALPLVLLVQFVLIVGLTLLVAALVPFLPDLKFLNDHLLHVLFYMSGIFFCRLVHRRTVSAVFLP</sequence>
<accession>A0ABX1TL88</accession>
<keyword evidence="4" id="KW-0812">Transmembrane</keyword>
<evidence type="ECO:0000256" key="3">
    <source>
        <dbReference type="ARBA" id="ARBA00022448"/>
    </source>
</evidence>
<comment type="caution">
    <text evidence="5">The sequence shown here is derived from an EMBL/GenBank/DDBJ whole genome shotgun (WGS) entry which is preliminary data.</text>
</comment>
<feature type="transmembrane region" description="Helical" evidence="4">
    <location>
        <begin position="98"/>
        <end position="125"/>
    </location>
</feature>
<feature type="transmembrane region" description="Helical" evidence="4">
    <location>
        <begin position="57"/>
        <end position="72"/>
    </location>
</feature>
<reference evidence="5 6" key="1">
    <citation type="submission" date="2019-03" db="EMBL/GenBank/DDBJ databases">
        <title>Metabolic reconstructions from genomes of highly enriched 'Candidatus Accumulibacter' and 'Candidatus Competibacter' bioreactor populations.</title>
        <authorList>
            <person name="Annavajhala M.K."/>
            <person name="Welles L."/>
            <person name="Abbas B."/>
            <person name="Sorokin D."/>
            <person name="Park H."/>
            <person name="Van Loosdrecht M."/>
            <person name="Chandran K."/>
        </authorList>
    </citation>
    <scope>NUCLEOTIDE SEQUENCE [LARGE SCALE GENOMIC DNA]</scope>
    <source>
        <strain evidence="5 6">SBR_G</strain>
    </source>
</reference>
<comment type="subcellular location">
    <subcellularLocation>
        <location evidence="1">Cell inner membrane</location>
        <topology evidence="1">Multi-pass membrane protein</topology>
    </subcellularLocation>
</comment>
<dbReference type="Proteomes" id="UP000760480">
    <property type="component" value="Unassembled WGS sequence"/>
</dbReference>
<comment type="similarity">
    <text evidence="2">Belongs to the ABC-2 integral membrane protein family.</text>
</comment>
<evidence type="ECO:0000256" key="4">
    <source>
        <dbReference type="SAM" id="Phobius"/>
    </source>
</evidence>
<keyword evidence="3" id="KW-0813">Transport</keyword>
<evidence type="ECO:0000313" key="6">
    <source>
        <dbReference type="Proteomes" id="UP000760480"/>
    </source>
</evidence>
<proteinExistence type="inferred from homology"/>
<keyword evidence="4" id="KW-0472">Membrane</keyword>
<dbReference type="EMBL" id="SPMZ01000017">
    <property type="protein sequence ID" value="NMQ18933.1"/>
    <property type="molecule type" value="Genomic_DNA"/>
</dbReference>
<feature type="transmembrane region" description="Helical" evidence="4">
    <location>
        <begin position="29"/>
        <end position="50"/>
    </location>
</feature>
<dbReference type="PANTHER" id="PTHR30413:SF8">
    <property type="entry name" value="TRANSPORT PERMEASE PROTEIN"/>
    <property type="match status" value="1"/>
</dbReference>
<feature type="transmembrane region" description="Helical" evidence="4">
    <location>
        <begin position="137"/>
        <end position="159"/>
    </location>
</feature>
<dbReference type="RefSeq" id="WP_169248195.1">
    <property type="nucleotide sequence ID" value="NZ_SPMZ01000017.1"/>
</dbReference>
<name>A0ABX1TL88_9GAMM</name>
<evidence type="ECO:0000256" key="1">
    <source>
        <dbReference type="ARBA" id="ARBA00004429"/>
    </source>
</evidence>
<gene>
    <name evidence="5" type="ORF">E4P82_06750</name>
</gene>
<keyword evidence="6" id="KW-1185">Reference proteome</keyword>
<keyword evidence="4" id="KW-1133">Transmembrane helix</keyword>